<dbReference type="Proteomes" id="UP001491691">
    <property type="component" value="Unassembled WGS sequence"/>
</dbReference>
<sequence length="225" mass="27108">MRKEVGTCCDWCKEVVGTYEYPDVPKDVYRRHRFCKCTVDYLPGNGKKQDVWSKKWIDSDGNEEVQERIKFSKVFTGASGAKNYFRDESNDYLFDYEYIRKDKHAYLMYDSIKNSNQKITKRKIFSNIKNFDLMKDFTKQDVEIAFNHIFNDLHDLEEGKMLFRPDYEMAQSWNRLINNDNIKENDLILLRHERMEHDLMYKEGYSYQEAHDIANLHYKYKSGDD</sequence>
<proteinExistence type="predicted"/>
<name>A0ABV1J2Y8_9FIRM</name>
<accession>A0ABV1J2Y8</accession>
<dbReference type="RefSeq" id="WP_349189376.1">
    <property type="nucleotide sequence ID" value="NZ_JBBNPP010000025.1"/>
</dbReference>
<keyword evidence="2" id="KW-1185">Reference proteome</keyword>
<reference evidence="1 2" key="1">
    <citation type="submission" date="2024-04" db="EMBL/GenBank/DDBJ databases">
        <title>Human intestinal bacterial collection.</title>
        <authorList>
            <person name="Pauvert C."/>
            <person name="Hitch T.C.A."/>
            <person name="Clavel T."/>
        </authorList>
    </citation>
    <scope>NUCLEOTIDE SEQUENCE [LARGE SCALE GENOMIC DNA]</scope>
    <source>
        <strain evidence="1 2">CLA-SR-H019</strain>
    </source>
</reference>
<organism evidence="1 2">
    <name type="scientific">Peptoniphilus senegalensis</name>
    <dbReference type="NCBI Taxonomy" id="1465757"/>
    <lineage>
        <taxon>Bacteria</taxon>
        <taxon>Bacillati</taxon>
        <taxon>Bacillota</taxon>
        <taxon>Tissierellia</taxon>
        <taxon>Tissierellales</taxon>
        <taxon>Peptoniphilaceae</taxon>
        <taxon>Peptoniphilus</taxon>
    </lineage>
</organism>
<protein>
    <submittedName>
        <fullName evidence="1">Uncharacterized protein</fullName>
    </submittedName>
</protein>
<comment type="caution">
    <text evidence="1">The sequence shown here is derived from an EMBL/GenBank/DDBJ whole genome shotgun (WGS) entry which is preliminary data.</text>
</comment>
<dbReference type="EMBL" id="JBBNPP010000025">
    <property type="protein sequence ID" value="MEQ3347524.1"/>
    <property type="molecule type" value="Genomic_DNA"/>
</dbReference>
<evidence type="ECO:0000313" key="1">
    <source>
        <dbReference type="EMBL" id="MEQ3347524.1"/>
    </source>
</evidence>
<gene>
    <name evidence="1" type="ORF">AAA073_08775</name>
</gene>
<evidence type="ECO:0000313" key="2">
    <source>
        <dbReference type="Proteomes" id="UP001491691"/>
    </source>
</evidence>